<keyword evidence="1" id="KW-1133">Transmembrane helix</keyword>
<name>A0A8T4L8G0_9ARCH</name>
<protein>
    <submittedName>
        <fullName evidence="2">Uncharacterized protein</fullName>
    </submittedName>
</protein>
<feature type="transmembrane region" description="Helical" evidence="1">
    <location>
        <begin position="73"/>
        <end position="96"/>
    </location>
</feature>
<keyword evidence="1" id="KW-0812">Transmembrane</keyword>
<sequence>MKTNWLVSLLVLETIAFAALFLSSGNFSSVAYALVIGIVFFAIEFFRKTFKPPKISREEFEELNAKYKKNVDWIDIGSIVALVVETGIVFFLVTTIKQYLLPITQGTVFFSNPVGLIFLGSFLFSLATIGWIMDWIVSKRFGKKYWIYYYHLPRAGFDSKKVYSIISIIGLLTGFPALVFGLQDYTIVTNDNGINLNDWTRLTEKHYGWSDIESIRSSTQNEKKHYTISFSDGTNWSTSNERWNADEKKVMEFISIQSHREIE</sequence>
<evidence type="ECO:0000256" key="1">
    <source>
        <dbReference type="SAM" id="Phobius"/>
    </source>
</evidence>
<feature type="transmembrane region" description="Helical" evidence="1">
    <location>
        <begin position="28"/>
        <end position="46"/>
    </location>
</feature>
<reference evidence="2" key="2">
    <citation type="submission" date="2021-05" db="EMBL/GenBank/DDBJ databases">
        <title>Protein family content uncovers lineage relationships and bacterial pathway maintenance mechanisms in DPANN archaea.</title>
        <authorList>
            <person name="Castelle C.J."/>
            <person name="Meheust R."/>
            <person name="Jaffe A.L."/>
            <person name="Seitz K."/>
            <person name="Gong X."/>
            <person name="Baker B.J."/>
            <person name="Banfield J.F."/>
        </authorList>
    </citation>
    <scope>NUCLEOTIDE SEQUENCE</scope>
    <source>
        <strain evidence="2">RIFCSPLOWO2_01_FULL_AR10_48_17</strain>
    </source>
</reference>
<gene>
    <name evidence="2" type="ORF">J4215_00595</name>
</gene>
<proteinExistence type="predicted"/>
<evidence type="ECO:0000313" key="2">
    <source>
        <dbReference type="EMBL" id="MBS3061060.1"/>
    </source>
</evidence>
<organism evidence="2 3">
    <name type="scientific">Candidatus Iainarchaeum sp</name>
    <dbReference type="NCBI Taxonomy" id="3101447"/>
    <lineage>
        <taxon>Archaea</taxon>
        <taxon>Candidatus Iainarchaeota</taxon>
        <taxon>Candidatus Iainarchaeia</taxon>
        <taxon>Candidatus Iainarchaeales</taxon>
        <taxon>Candidatus Iainarchaeaceae</taxon>
        <taxon>Candidatus Iainarchaeum</taxon>
    </lineage>
</organism>
<feature type="transmembrane region" description="Helical" evidence="1">
    <location>
        <begin position="116"/>
        <end position="137"/>
    </location>
</feature>
<evidence type="ECO:0000313" key="3">
    <source>
        <dbReference type="Proteomes" id="UP000675968"/>
    </source>
</evidence>
<feature type="transmembrane region" description="Helical" evidence="1">
    <location>
        <begin position="162"/>
        <end position="182"/>
    </location>
</feature>
<dbReference type="AlphaFoldDB" id="A0A8T4L8G0"/>
<reference evidence="2" key="1">
    <citation type="submission" date="2021-03" db="EMBL/GenBank/DDBJ databases">
        <authorList>
            <person name="Jaffe A."/>
        </authorList>
    </citation>
    <scope>NUCLEOTIDE SEQUENCE</scope>
    <source>
        <strain evidence="2">RIFCSPLOWO2_01_FULL_AR10_48_17</strain>
    </source>
</reference>
<keyword evidence="1" id="KW-0472">Membrane</keyword>
<comment type="caution">
    <text evidence="2">The sequence shown here is derived from an EMBL/GenBank/DDBJ whole genome shotgun (WGS) entry which is preliminary data.</text>
</comment>
<accession>A0A8T4L8G0</accession>
<dbReference type="EMBL" id="JAGVWC010000006">
    <property type="protein sequence ID" value="MBS3061060.1"/>
    <property type="molecule type" value="Genomic_DNA"/>
</dbReference>
<dbReference type="Proteomes" id="UP000675968">
    <property type="component" value="Unassembled WGS sequence"/>
</dbReference>